<dbReference type="VEuPathDB" id="FungiDB:GMDG_01713"/>
<proteinExistence type="predicted"/>
<protein>
    <submittedName>
        <fullName evidence="2">Uncharacterized protein</fullName>
    </submittedName>
</protein>
<evidence type="ECO:0000256" key="1">
    <source>
        <dbReference type="SAM" id="MobiDB-lite"/>
    </source>
</evidence>
<dbReference type="AlphaFoldDB" id="A0A177AFF8"/>
<evidence type="ECO:0000313" key="2">
    <source>
        <dbReference type="EMBL" id="OAF60560.2"/>
    </source>
</evidence>
<accession>A0A177AFF8</accession>
<name>A0A177AFF8_9PEZI</name>
<dbReference type="EMBL" id="KV441391">
    <property type="protein sequence ID" value="OAF60560.2"/>
    <property type="molecule type" value="Genomic_DNA"/>
</dbReference>
<organism evidence="2">
    <name type="scientific">Pseudogymnoascus destructans</name>
    <dbReference type="NCBI Taxonomy" id="655981"/>
    <lineage>
        <taxon>Eukaryota</taxon>
        <taxon>Fungi</taxon>
        <taxon>Dikarya</taxon>
        <taxon>Ascomycota</taxon>
        <taxon>Pezizomycotina</taxon>
        <taxon>Leotiomycetes</taxon>
        <taxon>Thelebolales</taxon>
        <taxon>Thelebolaceae</taxon>
        <taxon>Pseudogymnoascus</taxon>
    </lineage>
</organism>
<feature type="compositionally biased region" description="Low complexity" evidence="1">
    <location>
        <begin position="1"/>
        <end position="20"/>
    </location>
</feature>
<feature type="region of interest" description="Disordered" evidence="1">
    <location>
        <begin position="96"/>
        <end position="234"/>
    </location>
</feature>
<feature type="compositionally biased region" description="Pro residues" evidence="1">
    <location>
        <begin position="155"/>
        <end position="194"/>
    </location>
</feature>
<feature type="region of interest" description="Disordered" evidence="1">
    <location>
        <begin position="1"/>
        <end position="33"/>
    </location>
</feature>
<dbReference type="OrthoDB" id="10444441at2759"/>
<gene>
    <name evidence="2" type="ORF">VC83_03579</name>
</gene>
<dbReference type="RefSeq" id="XP_024325841.1">
    <property type="nucleotide sequence ID" value="XM_024467225.1"/>
</dbReference>
<dbReference type="GeneID" id="36286655"/>
<dbReference type="Proteomes" id="UP000077154">
    <property type="component" value="Unassembled WGS sequence"/>
</dbReference>
<sequence>MSCLLPSAESSSSECLVHSETPSTEPPYDSPLSSPYVEAYFNSTPRFPSSPNTNAPSCQSLLYNPCKPETMAYNDWLYFYSQFFCPDCGGFHPPDDGGYGGYPGQQGVYPGQQGGYPGPQGGYPGPRGGHPPGGGGYPPKATPPASTPAVAAPPSTAPPPKPPTATPPSPPAWAASPPPSPPPPPGPGLLPPLDPSQTFLNSSLHGHLPGSRKHPAQEGYPKRLYTTPPDVSTMTPEQQSARAFVLTALEMLNWRSFAEDMQFVLTTHPNAITPELANQIRYLLYCAIPHLEDGGDVPPGDYCKIRAVLDRCAEVGEVWGGP</sequence>
<reference evidence="2" key="1">
    <citation type="submission" date="2016-03" db="EMBL/GenBank/DDBJ databases">
        <title>Updated assembly of Pseudogymnoascus destructans, the fungus causing white-nose syndrome of bats.</title>
        <authorList>
            <person name="Palmer J.M."/>
            <person name="Drees K.P."/>
            <person name="Foster J.T."/>
            <person name="Lindner D.L."/>
        </authorList>
    </citation>
    <scope>NUCLEOTIDE SEQUENCE [LARGE SCALE GENOMIC DNA]</scope>
    <source>
        <strain evidence="2">20631-21</strain>
    </source>
</reference>
<feature type="compositionally biased region" description="Polar residues" evidence="1">
    <location>
        <begin position="195"/>
        <end position="204"/>
    </location>
</feature>
<feature type="compositionally biased region" description="Gly residues" evidence="1">
    <location>
        <begin position="112"/>
        <end position="137"/>
    </location>
</feature>